<organism evidence="1">
    <name type="scientific">Arundo donax</name>
    <name type="common">Giant reed</name>
    <name type="synonym">Donax arundinaceus</name>
    <dbReference type="NCBI Taxonomy" id="35708"/>
    <lineage>
        <taxon>Eukaryota</taxon>
        <taxon>Viridiplantae</taxon>
        <taxon>Streptophyta</taxon>
        <taxon>Embryophyta</taxon>
        <taxon>Tracheophyta</taxon>
        <taxon>Spermatophyta</taxon>
        <taxon>Magnoliopsida</taxon>
        <taxon>Liliopsida</taxon>
        <taxon>Poales</taxon>
        <taxon>Poaceae</taxon>
        <taxon>PACMAD clade</taxon>
        <taxon>Arundinoideae</taxon>
        <taxon>Arundineae</taxon>
        <taxon>Arundo</taxon>
    </lineage>
</organism>
<protein>
    <submittedName>
        <fullName evidence="1">Uncharacterized protein</fullName>
    </submittedName>
</protein>
<dbReference type="EMBL" id="GBRH01202027">
    <property type="protein sequence ID" value="JAD95868.1"/>
    <property type="molecule type" value="Transcribed_RNA"/>
</dbReference>
<reference evidence="1" key="1">
    <citation type="submission" date="2014-09" db="EMBL/GenBank/DDBJ databases">
        <authorList>
            <person name="Magalhaes I.L.F."/>
            <person name="Oliveira U."/>
            <person name="Santos F.R."/>
            <person name="Vidigal T.H.D.A."/>
            <person name="Brescovit A.D."/>
            <person name="Santos A.J."/>
        </authorList>
    </citation>
    <scope>NUCLEOTIDE SEQUENCE</scope>
    <source>
        <tissue evidence="1">Shoot tissue taken approximately 20 cm above the soil surface</tissue>
    </source>
</reference>
<proteinExistence type="predicted"/>
<accession>A0A0A9EA04</accession>
<sequence>MTTAIVTTQNALILLVTSPKRISRAALIPLAMQLPKTKLRIVNCPH</sequence>
<reference evidence="1" key="2">
    <citation type="journal article" date="2015" name="Data Brief">
        <title>Shoot transcriptome of the giant reed, Arundo donax.</title>
        <authorList>
            <person name="Barrero R.A."/>
            <person name="Guerrero F.D."/>
            <person name="Moolhuijzen P."/>
            <person name="Goolsby J.A."/>
            <person name="Tidwell J."/>
            <person name="Bellgard S.E."/>
            <person name="Bellgard M.I."/>
        </authorList>
    </citation>
    <scope>NUCLEOTIDE SEQUENCE</scope>
    <source>
        <tissue evidence="1">Shoot tissue taken approximately 20 cm above the soil surface</tissue>
    </source>
</reference>
<evidence type="ECO:0000313" key="1">
    <source>
        <dbReference type="EMBL" id="JAD95868.1"/>
    </source>
</evidence>
<name>A0A0A9EA04_ARUDO</name>
<dbReference type="AlphaFoldDB" id="A0A0A9EA04"/>